<feature type="transmembrane region" description="Helical" evidence="2">
    <location>
        <begin position="75"/>
        <end position="96"/>
    </location>
</feature>
<feature type="transmembrane region" description="Helical" evidence="2">
    <location>
        <begin position="21"/>
        <end position="39"/>
    </location>
</feature>
<proteinExistence type="predicted"/>
<evidence type="ECO:0000259" key="3">
    <source>
        <dbReference type="PROSITE" id="PS51201"/>
    </source>
</evidence>
<dbReference type="InterPro" id="IPR050721">
    <property type="entry name" value="Trk_Ktr_HKT_K-transport"/>
</dbReference>
<comment type="subcellular location">
    <subcellularLocation>
        <location evidence="1">Cell membrane</location>
        <topology evidence="1">Multi-pass membrane protein</topology>
    </subcellularLocation>
</comment>
<dbReference type="GO" id="GO:0005886">
    <property type="term" value="C:plasma membrane"/>
    <property type="evidence" value="ECO:0007669"/>
    <property type="project" value="UniProtKB-SubCell"/>
</dbReference>
<dbReference type="SUPFAM" id="SSF81324">
    <property type="entry name" value="Voltage-gated potassium channels"/>
    <property type="match status" value="1"/>
</dbReference>
<dbReference type="OrthoDB" id="9810759at2"/>
<name>B2A8B9_NATTJ</name>
<dbReference type="InterPro" id="IPR036291">
    <property type="entry name" value="NAD(P)-bd_dom_sf"/>
</dbReference>
<dbReference type="Pfam" id="PF22614">
    <property type="entry name" value="Slo-like_RCK"/>
    <property type="match status" value="1"/>
</dbReference>
<evidence type="ECO:0000256" key="1">
    <source>
        <dbReference type="ARBA" id="ARBA00004651"/>
    </source>
</evidence>
<dbReference type="InParanoid" id="B2A8B9"/>
<evidence type="ECO:0000256" key="2">
    <source>
        <dbReference type="SAM" id="Phobius"/>
    </source>
</evidence>
<dbReference type="Proteomes" id="UP000001683">
    <property type="component" value="Chromosome"/>
</dbReference>
<feature type="domain" description="RCK N-terminal" evidence="3">
    <location>
        <begin position="116"/>
        <end position="244"/>
    </location>
</feature>
<dbReference type="eggNOG" id="COG1226">
    <property type="taxonomic scope" value="Bacteria"/>
</dbReference>
<dbReference type="AlphaFoldDB" id="B2A8B9"/>
<accession>B2A8B9</accession>
<keyword evidence="5" id="KW-1185">Reference proteome</keyword>
<dbReference type="KEGG" id="nth:Nther_0900"/>
<evidence type="ECO:0000313" key="5">
    <source>
        <dbReference type="Proteomes" id="UP000001683"/>
    </source>
</evidence>
<organism evidence="4 5">
    <name type="scientific">Natranaerobius thermophilus (strain ATCC BAA-1301 / DSM 18059 / JW/NM-WN-LF)</name>
    <dbReference type="NCBI Taxonomy" id="457570"/>
    <lineage>
        <taxon>Bacteria</taxon>
        <taxon>Bacillati</taxon>
        <taxon>Bacillota</taxon>
        <taxon>Clostridia</taxon>
        <taxon>Natranaerobiales</taxon>
        <taxon>Natranaerobiaceae</taxon>
        <taxon>Natranaerobius</taxon>
    </lineage>
</organism>
<dbReference type="InterPro" id="IPR013099">
    <property type="entry name" value="K_chnl_dom"/>
</dbReference>
<dbReference type="STRING" id="457570.Nther_0900"/>
<keyword evidence="2" id="KW-0472">Membrane</keyword>
<reference evidence="4 5" key="1">
    <citation type="submission" date="2008-04" db="EMBL/GenBank/DDBJ databases">
        <title>Complete sequence of chromosome of Natranaerobius thermophilus JW/NM-WN-LF.</title>
        <authorList>
            <consortium name="US DOE Joint Genome Institute"/>
            <person name="Copeland A."/>
            <person name="Lucas S."/>
            <person name="Lapidus A."/>
            <person name="Glavina del Rio T."/>
            <person name="Dalin E."/>
            <person name="Tice H."/>
            <person name="Bruce D."/>
            <person name="Goodwin L."/>
            <person name="Pitluck S."/>
            <person name="Chertkov O."/>
            <person name="Brettin T."/>
            <person name="Detter J.C."/>
            <person name="Han C."/>
            <person name="Kuske C.R."/>
            <person name="Schmutz J."/>
            <person name="Larimer F."/>
            <person name="Land M."/>
            <person name="Hauser L."/>
            <person name="Kyrpides N."/>
            <person name="Lykidis A."/>
            <person name="Mesbah N.M."/>
            <person name="Wiegel J."/>
        </authorList>
    </citation>
    <scope>NUCLEOTIDE SEQUENCE [LARGE SCALE GENOMIC DNA]</scope>
    <source>
        <strain evidence="5">ATCC BAA-1301 / DSM 18059 / JW/NM-WN-LF</strain>
    </source>
</reference>
<dbReference type="PROSITE" id="PS51201">
    <property type="entry name" value="RCK_N"/>
    <property type="match status" value="1"/>
</dbReference>
<dbReference type="HOGENOM" id="CLU_050982_1_1_9"/>
<dbReference type="GO" id="GO:0006813">
    <property type="term" value="P:potassium ion transport"/>
    <property type="evidence" value="ECO:0007669"/>
    <property type="project" value="InterPro"/>
</dbReference>
<gene>
    <name evidence="4" type="ordered locus">Nther_0900</name>
</gene>
<protein>
    <submittedName>
        <fullName evidence="4">Ion transport 2 domain protein</fullName>
    </submittedName>
</protein>
<sequence length="264" mass="29789">MPLYLVKNVLNQILQIKNFKLVTLAILFLVLSSYVLYFIEPDTFSTPFAGFWFVMTTISQQGYADILPNTLAGRIYTIILFIIGIGIFGVIIAKWVDGVIQYRQAKESGNLSYLGKNHIVMINWSKKTENAIDELLKNQNKKIVLIDELQTTPIQHEQVHYIQGAPTDKNTLTKANILQSKAISVFAKDNITDEISLDGKTLLIGLTIQELLNENKKDIYTSVEVINEQHLSSFKNLSKIDKIILSNKPFSNILTQSILENASP</sequence>
<dbReference type="PANTHER" id="PTHR43833">
    <property type="entry name" value="POTASSIUM CHANNEL PROTEIN 2-RELATED-RELATED"/>
    <property type="match status" value="1"/>
</dbReference>
<keyword evidence="2" id="KW-1133">Transmembrane helix</keyword>
<dbReference type="PANTHER" id="PTHR43833:SF9">
    <property type="entry name" value="POTASSIUM CHANNEL PROTEIN YUGO-RELATED"/>
    <property type="match status" value="1"/>
</dbReference>
<dbReference type="Pfam" id="PF07885">
    <property type="entry name" value="Ion_trans_2"/>
    <property type="match status" value="1"/>
</dbReference>
<dbReference type="InterPro" id="IPR003148">
    <property type="entry name" value="RCK_N"/>
</dbReference>
<dbReference type="RefSeq" id="WP_012447363.1">
    <property type="nucleotide sequence ID" value="NC_010718.1"/>
</dbReference>
<dbReference type="Gene3D" id="1.10.287.70">
    <property type="match status" value="1"/>
</dbReference>
<evidence type="ECO:0000313" key="4">
    <source>
        <dbReference type="EMBL" id="ACB84485.1"/>
    </source>
</evidence>
<dbReference type="SUPFAM" id="SSF51735">
    <property type="entry name" value="NAD(P)-binding Rossmann-fold domains"/>
    <property type="match status" value="1"/>
</dbReference>
<keyword evidence="2" id="KW-0812">Transmembrane</keyword>
<reference evidence="4 5" key="2">
    <citation type="journal article" date="2011" name="J. Bacteriol.">
        <title>Complete genome sequence of the anaerobic, halophilic alkalithermophile Natranaerobius thermophilus JW/NM-WN-LF.</title>
        <authorList>
            <person name="Zhao B."/>
            <person name="Mesbah N.M."/>
            <person name="Dalin E."/>
            <person name="Goodwin L."/>
            <person name="Nolan M."/>
            <person name="Pitluck S."/>
            <person name="Chertkov O."/>
            <person name="Brettin T.S."/>
            <person name="Han J."/>
            <person name="Larimer F.W."/>
            <person name="Land M.L."/>
            <person name="Hauser L."/>
            <person name="Kyrpides N."/>
            <person name="Wiegel J."/>
        </authorList>
    </citation>
    <scope>NUCLEOTIDE SEQUENCE [LARGE SCALE GENOMIC DNA]</scope>
    <source>
        <strain evidence="5">ATCC BAA-1301 / DSM 18059 / JW/NM-WN-LF</strain>
    </source>
</reference>
<dbReference type="EMBL" id="CP001034">
    <property type="protein sequence ID" value="ACB84485.1"/>
    <property type="molecule type" value="Genomic_DNA"/>
</dbReference>
<dbReference type="Gene3D" id="3.40.50.720">
    <property type="entry name" value="NAD(P)-binding Rossmann-like Domain"/>
    <property type="match status" value="1"/>
</dbReference>